<sequence length="322" mass="37540">MELQIQEDYTQILEKSDSIQVITKQLESEFNKVQKSLKSESKRLDRLASQLQLTKQQIELYTKEAEKALEDLKDTNWRITKELCSELRKISNPSKTLIDVCEKIMLVLDQNEKTFQSFKALTKNFSLFKTLMSFIQTQNLSDSLINSILPIWKNQTIVQAKLYKISKCGCLLALWITLLVEHNLKTETINSSKRKIPELDQKINASKTMLSGLEKQMEIINEMLSRKKSEFENRPDIAHEEFTARFDFFGSCQKCDKENDTRAKKQSVLCEIDPNLMPNISFPNFADPHLYDENSIKMIEHNIIYEGKHDDTGCFRIKFFCL</sequence>
<accession>A0A1R2D266</accession>
<name>A0A1R2D266_9CILI</name>
<keyword evidence="1" id="KW-0175">Coiled coil</keyword>
<dbReference type="GO" id="GO:0051959">
    <property type="term" value="F:dynein light intermediate chain binding"/>
    <property type="evidence" value="ECO:0007669"/>
    <property type="project" value="InterPro"/>
</dbReference>
<proteinExistence type="predicted"/>
<feature type="coiled-coil region" evidence="1">
    <location>
        <begin position="37"/>
        <end position="75"/>
    </location>
</feature>
<evidence type="ECO:0000313" key="3">
    <source>
        <dbReference type="Proteomes" id="UP000187209"/>
    </source>
</evidence>
<dbReference type="Gene3D" id="1.20.920.20">
    <property type="match status" value="1"/>
</dbReference>
<dbReference type="GO" id="GO:0030286">
    <property type="term" value="C:dynein complex"/>
    <property type="evidence" value="ECO:0007669"/>
    <property type="project" value="InterPro"/>
</dbReference>
<comment type="caution">
    <text evidence="2">The sequence shown here is derived from an EMBL/GenBank/DDBJ whole genome shotgun (WGS) entry which is preliminary data.</text>
</comment>
<dbReference type="PANTHER" id="PTHR45703:SF37">
    <property type="entry name" value="DYNEINS HEAVY CHAIN"/>
    <property type="match status" value="1"/>
</dbReference>
<evidence type="ECO:0000313" key="2">
    <source>
        <dbReference type="EMBL" id="OMJ95355.1"/>
    </source>
</evidence>
<dbReference type="EMBL" id="MPUH01000013">
    <property type="protein sequence ID" value="OMJ95355.1"/>
    <property type="molecule type" value="Genomic_DNA"/>
</dbReference>
<protein>
    <submittedName>
        <fullName evidence="2">Uncharacterized protein</fullName>
    </submittedName>
</protein>
<dbReference type="PANTHER" id="PTHR45703">
    <property type="entry name" value="DYNEIN HEAVY CHAIN"/>
    <property type="match status" value="1"/>
</dbReference>
<dbReference type="InterPro" id="IPR026983">
    <property type="entry name" value="DHC"/>
</dbReference>
<dbReference type="GO" id="GO:0045505">
    <property type="term" value="F:dynein intermediate chain binding"/>
    <property type="evidence" value="ECO:0007669"/>
    <property type="project" value="InterPro"/>
</dbReference>
<gene>
    <name evidence="2" type="ORF">SteCoe_1262</name>
</gene>
<dbReference type="GO" id="GO:0007018">
    <property type="term" value="P:microtubule-based movement"/>
    <property type="evidence" value="ECO:0007669"/>
    <property type="project" value="InterPro"/>
</dbReference>
<keyword evidence="3" id="KW-1185">Reference proteome</keyword>
<reference evidence="2 3" key="1">
    <citation type="submission" date="2016-11" db="EMBL/GenBank/DDBJ databases">
        <title>The macronuclear genome of Stentor coeruleus: a giant cell with tiny introns.</title>
        <authorList>
            <person name="Slabodnick M."/>
            <person name="Ruby J.G."/>
            <person name="Reiff S.B."/>
            <person name="Swart E.C."/>
            <person name="Gosai S."/>
            <person name="Prabakaran S."/>
            <person name="Witkowska E."/>
            <person name="Larue G.E."/>
            <person name="Fisher S."/>
            <person name="Freeman R.M."/>
            <person name="Gunawardena J."/>
            <person name="Chu W."/>
            <person name="Stover N.A."/>
            <person name="Gregory B.D."/>
            <person name="Nowacki M."/>
            <person name="Derisi J."/>
            <person name="Roy S.W."/>
            <person name="Marshall W.F."/>
            <person name="Sood P."/>
        </authorList>
    </citation>
    <scope>NUCLEOTIDE SEQUENCE [LARGE SCALE GENOMIC DNA]</scope>
    <source>
        <strain evidence="2">WM001</strain>
    </source>
</reference>
<dbReference type="AlphaFoldDB" id="A0A1R2D266"/>
<organism evidence="2 3">
    <name type="scientific">Stentor coeruleus</name>
    <dbReference type="NCBI Taxonomy" id="5963"/>
    <lineage>
        <taxon>Eukaryota</taxon>
        <taxon>Sar</taxon>
        <taxon>Alveolata</taxon>
        <taxon>Ciliophora</taxon>
        <taxon>Postciliodesmatophora</taxon>
        <taxon>Heterotrichea</taxon>
        <taxon>Heterotrichida</taxon>
        <taxon>Stentoridae</taxon>
        <taxon>Stentor</taxon>
    </lineage>
</organism>
<dbReference type="Proteomes" id="UP000187209">
    <property type="component" value="Unassembled WGS sequence"/>
</dbReference>
<evidence type="ECO:0000256" key="1">
    <source>
        <dbReference type="SAM" id="Coils"/>
    </source>
</evidence>